<feature type="compositionally biased region" description="Basic and acidic residues" evidence="1">
    <location>
        <begin position="122"/>
        <end position="131"/>
    </location>
</feature>
<dbReference type="SUPFAM" id="SSF56436">
    <property type="entry name" value="C-type lectin-like"/>
    <property type="match status" value="1"/>
</dbReference>
<dbReference type="PANTHER" id="PTHR23150">
    <property type="entry name" value="SULFATASE MODIFYING FACTOR 1, 2"/>
    <property type="match status" value="1"/>
</dbReference>
<dbReference type="InterPro" id="IPR005532">
    <property type="entry name" value="SUMF_dom"/>
</dbReference>
<comment type="caution">
    <text evidence="3">The sequence shown here is derived from an EMBL/GenBank/DDBJ whole genome shotgun (WGS) entry which is preliminary data.</text>
</comment>
<gene>
    <name evidence="3" type="ORF">ISP20_19500</name>
</gene>
<feature type="domain" description="Sulfatase-modifying factor enzyme-like" evidence="2">
    <location>
        <begin position="2"/>
        <end position="131"/>
    </location>
</feature>
<dbReference type="RefSeq" id="WP_204637815.1">
    <property type="nucleotide sequence ID" value="NZ_JADIKC010000011.1"/>
</dbReference>
<organism evidence="3 4">
    <name type="scientific">Dyella kyungheensis</name>
    <dbReference type="NCBI Taxonomy" id="1242174"/>
    <lineage>
        <taxon>Bacteria</taxon>
        <taxon>Pseudomonadati</taxon>
        <taxon>Pseudomonadota</taxon>
        <taxon>Gammaproteobacteria</taxon>
        <taxon>Lysobacterales</taxon>
        <taxon>Rhodanobacteraceae</taxon>
        <taxon>Dyella</taxon>
    </lineage>
</organism>
<dbReference type="InterPro" id="IPR016187">
    <property type="entry name" value="CTDL_fold"/>
</dbReference>
<evidence type="ECO:0000256" key="1">
    <source>
        <dbReference type="SAM" id="MobiDB-lite"/>
    </source>
</evidence>
<feature type="compositionally biased region" description="Polar residues" evidence="1">
    <location>
        <begin position="112"/>
        <end position="121"/>
    </location>
</feature>
<dbReference type="Proteomes" id="UP001430065">
    <property type="component" value="Unassembled WGS sequence"/>
</dbReference>
<evidence type="ECO:0000313" key="4">
    <source>
        <dbReference type="Proteomes" id="UP001430065"/>
    </source>
</evidence>
<dbReference type="PANTHER" id="PTHR23150:SF19">
    <property type="entry name" value="FORMYLGLYCINE-GENERATING ENZYME"/>
    <property type="match status" value="1"/>
</dbReference>
<dbReference type="Pfam" id="PF03781">
    <property type="entry name" value="FGE-sulfatase"/>
    <property type="match status" value="1"/>
</dbReference>
<evidence type="ECO:0000313" key="3">
    <source>
        <dbReference type="EMBL" id="MBM7123358.1"/>
    </source>
</evidence>
<evidence type="ECO:0000259" key="2">
    <source>
        <dbReference type="Pfam" id="PF03781"/>
    </source>
</evidence>
<dbReference type="InterPro" id="IPR042095">
    <property type="entry name" value="SUMF_sf"/>
</dbReference>
<accession>A0ABS2JXV5</accession>
<feature type="non-terminal residue" evidence="3">
    <location>
        <position position="1"/>
    </location>
</feature>
<name>A0ABS2JXV5_9GAMM</name>
<protein>
    <submittedName>
        <fullName evidence="3">SUMF1/EgtB/PvdO family nonheme iron enzyme</fullName>
    </submittedName>
</protein>
<keyword evidence="4" id="KW-1185">Reference proteome</keyword>
<dbReference type="InterPro" id="IPR051043">
    <property type="entry name" value="Sulfatase_Mod_Factor_Kinase"/>
</dbReference>
<proteinExistence type="predicted"/>
<reference evidence="3 4" key="1">
    <citation type="submission" date="2020-10" db="EMBL/GenBank/DDBJ databases">
        <title>Phylogeny of dyella-like bacteria.</title>
        <authorList>
            <person name="Fu J."/>
        </authorList>
    </citation>
    <scope>NUCLEOTIDE SEQUENCE [LARGE SCALE GENOMIC DNA]</scope>
    <source>
        <strain evidence="3 4">THG-B117</strain>
    </source>
</reference>
<feature type="region of interest" description="Disordered" evidence="1">
    <location>
        <begin position="91"/>
        <end position="131"/>
    </location>
</feature>
<sequence>DYCVWLGELSGLPVDLPTEAQYEYAARSRGKHVLYATDNGYIERGRNYRGEDVGDTYAVDRYPPNPLGLYDMGGNAVSWVNDWYDPEYYQHSPIDDPQGPATGSEKVFRGSTAGSTPSTAHTAERYHDQPVRKDYYSTNSYRCSIQQSTSLRR</sequence>
<dbReference type="Gene3D" id="3.90.1580.10">
    <property type="entry name" value="paralog of FGE (formylglycine-generating enzyme)"/>
    <property type="match status" value="1"/>
</dbReference>
<dbReference type="EMBL" id="JADIKC010000011">
    <property type="protein sequence ID" value="MBM7123358.1"/>
    <property type="molecule type" value="Genomic_DNA"/>
</dbReference>